<dbReference type="EMBL" id="JAPFFF010000002">
    <property type="protein sequence ID" value="KAK8896175.1"/>
    <property type="molecule type" value="Genomic_DNA"/>
</dbReference>
<dbReference type="InterPro" id="IPR011990">
    <property type="entry name" value="TPR-like_helical_dom_sf"/>
</dbReference>
<dbReference type="Proteomes" id="UP001470230">
    <property type="component" value="Unassembled WGS sequence"/>
</dbReference>
<dbReference type="InterPro" id="IPR006597">
    <property type="entry name" value="Sel1-like"/>
</dbReference>
<keyword evidence="3" id="KW-1185">Reference proteome</keyword>
<dbReference type="PANTHER" id="PTHR11102:SF160">
    <property type="entry name" value="ERAD-ASSOCIATED E3 UBIQUITIN-PROTEIN LIGASE COMPONENT HRD3"/>
    <property type="match status" value="1"/>
</dbReference>
<organism evidence="2 3">
    <name type="scientific">Tritrichomonas musculus</name>
    <dbReference type="NCBI Taxonomy" id="1915356"/>
    <lineage>
        <taxon>Eukaryota</taxon>
        <taxon>Metamonada</taxon>
        <taxon>Parabasalia</taxon>
        <taxon>Tritrichomonadida</taxon>
        <taxon>Tritrichomonadidae</taxon>
        <taxon>Tritrichomonas</taxon>
    </lineage>
</organism>
<evidence type="ECO:0000313" key="2">
    <source>
        <dbReference type="EMBL" id="KAK8896175.1"/>
    </source>
</evidence>
<evidence type="ECO:0000256" key="1">
    <source>
        <dbReference type="ARBA" id="ARBA00038101"/>
    </source>
</evidence>
<dbReference type="Gene3D" id="1.25.40.10">
    <property type="entry name" value="Tetratricopeptide repeat domain"/>
    <property type="match status" value="2"/>
</dbReference>
<protein>
    <submittedName>
        <fullName evidence="2">Uncharacterized protein</fullName>
    </submittedName>
</protein>
<comment type="similarity">
    <text evidence="1">Belongs to the sel-1 family.</text>
</comment>
<dbReference type="PANTHER" id="PTHR11102">
    <property type="entry name" value="SEL-1-LIKE PROTEIN"/>
    <property type="match status" value="1"/>
</dbReference>
<evidence type="ECO:0000313" key="3">
    <source>
        <dbReference type="Proteomes" id="UP001470230"/>
    </source>
</evidence>
<proteinExistence type="inferred from homology"/>
<sequence>MGIILMDTDPTNSLKFFKQSAEGGCIQAQKIYARIISKTNINESLKYYNYASDQGDVESQEILAKMHQKDFSDLSLQKSRNTKSFEFSAKKYSNENILENENIYMHLLIKSGNYKIPMEHALNLYNSKQFTQAYNYFIEISKFNHPIAKYFIGIMKFKGQGCQKDKEEAFEIMKFLSKQGVGKATDFLNNHFNK</sequence>
<dbReference type="Pfam" id="PF08238">
    <property type="entry name" value="Sel1"/>
    <property type="match status" value="3"/>
</dbReference>
<dbReference type="SUPFAM" id="SSF81901">
    <property type="entry name" value="HCP-like"/>
    <property type="match status" value="2"/>
</dbReference>
<dbReference type="InterPro" id="IPR050767">
    <property type="entry name" value="Sel1_AlgK"/>
</dbReference>
<name>A0ABR2KYJ7_9EUKA</name>
<dbReference type="SMART" id="SM00671">
    <property type="entry name" value="SEL1"/>
    <property type="match status" value="2"/>
</dbReference>
<comment type="caution">
    <text evidence="2">The sequence shown here is derived from an EMBL/GenBank/DDBJ whole genome shotgun (WGS) entry which is preliminary data.</text>
</comment>
<reference evidence="2 3" key="1">
    <citation type="submission" date="2024-04" db="EMBL/GenBank/DDBJ databases">
        <title>Tritrichomonas musculus Genome.</title>
        <authorList>
            <person name="Alves-Ferreira E."/>
            <person name="Grigg M."/>
            <person name="Lorenzi H."/>
            <person name="Galac M."/>
        </authorList>
    </citation>
    <scope>NUCLEOTIDE SEQUENCE [LARGE SCALE GENOMIC DNA]</scope>
    <source>
        <strain evidence="2 3">EAF2021</strain>
    </source>
</reference>
<gene>
    <name evidence="2" type="ORF">M9Y10_014069</name>
</gene>
<accession>A0ABR2KYJ7</accession>